<organism evidence="1">
    <name type="scientific">marine sediment metagenome</name>
    <dbReference type="NCBI Taxonomy" id="412755"/>
    <lineage>
        <taxon>unclassified sequences</taxon>
        <taxon>metagenomes</taxon>
        <taxon>ecological metagenomes</taxon>
    </lineage>
</organism>
<reference evidence="1" key="1">
    <citation type="journal article" date="2014" name="Front. Microbiol.">
        <title>High frequency of phylogenetically diverse reductive dehalogenase-homologous genes in deep subseafloor sedimentary metagenomes.</title>
        <authorList>
            <person name="Kawai M."/>
            <person name="Futagami T."/>
            <person name="Toyoda A."/>
            <person name="Takaki Y."/>
            <person name="Nishi S."/>
            <person name="Hori S."/>
            <person name="Arai W."/>
            <person name="Tsubouchi T."/>
            <person name="Morono Y."/>
            <person name="Uchiyama I."/>
            <person name="Ito T."/>
            <person name="Fujiyama A."/>
            <person name="Inagaki F."/>
            <person name="Takami H."/>
        </authorList>
    </citation>
    <scope>NUCLEOTIDE SEQUENCE</scope>
    <source>
        <strain evidence="1">Expedition CK06-06</strain>
    </source>
</reference>
<dbReference type="AlphaFoldDB" id="X1ANG7"/>
<sequence>MDIRVKIQRNQIHHWIEGGEVLQFDMSLPDYLNLPTYGMRVDYPITQQKVLDAIEAKLVIVRDQIERDSIIRQQIENMGYLDFITTIPD</sequence>
<gene>
    <name evidence="1" type="ORF">S01H4_36141</name>
</gene>
<dbReference type="EMBL" id="BART01019292">
    <property type="protein sequence ID" value="GAG84295.1"/>
    <property type="molecule type" value="Genomic_DNA"/>
</dbReference>
<accession>X1ANG7</accession>
<name>X1ANG7_9ZZZZ</name>
<protein>
    <submittedName>
        <fullName evidence="1">Uncharacterized protein</fullName>
    </submittedName>
</protein>
<proteinExistence type="predicted"/>
<comment type="caution">
    <text evidence="1">The sequence shown here is derived from an EMBL/GenBank/DDBJ whole genome shotgun (WGS) entry which is preliminary data.</text>
</comment>
<evidence type="ECO:0000313" key="1">
    <source>
        <dbReference type="EMBL" id="GAG84295.1"/>
    </source>
</evidence>